<keyword evidence="2" id="KW-1185">Reference proteome</keyword>
<dbReference type="Proteomes" id="UP000199608">
    <property type="component" value="Unassembled WGS sequence"/>
</dbReference>
<name>A0A1H2FVK6_9BACT</name>
<protein>
    <submittedName>
        <fullName evidence="1">Uncharacterized protein</fullName>
    </submittedName>
</protein>
<evidence type="ECO:0000313" key="2">
    <source>
        <dbReference type="Proteomes" id="UP000199608"/>
    </source>
</evidence>
<gene>
    <name evidence="1" type="ORF">SAMN04487931_104366</name>
</gene>
<evidence type="ECO:0000313" key="1">
    <source>
        <dbReference type="EMBL" id="SDU11375.1"/>
    </source>
</evidence>
<dbReference type="EMBL" id="FNLL01000004">
    <property type="protein sequence ID" value="SDU11375.1"/>
    <property type="molecule type" value="Genomic_DNA"/>
</dbReference>
<organism evidence="1 2">
    <name type="scientific">Desulfobacula phenolica</name>
    <dbReference type="NCBI Taxonomy" id="90732"/>
    <lineage>
        <taxon>Bacteria</taxon>
        <taxon>Pseudomonadati</taxon>
        <taxon>Thermodesulfobacteriota</taxon>
        <taxon>Desulfobacteria</taxon>
        <taxon>Desulfobacterales</taxon>
        <taxon>Desulfobacteraceae</taxon>
        <taxon>Desulfobacula</taxon>
    </lineage>
</organism>
<accession>A0A1H2FVK6</accession>
<sequence>MKKIFWTQKAQTDLINIGLILPQKTGERVKPLFLSYTIPAHNEQVFSSH</sequence>
<dbReference type="AlphaFoldDB" id="A0A1H2FVK6"/>
<reference evidence="2" key="1">
    <citation type="submission" date="2016-10" db="EMBL/GenBank/DDBJ databases">
        <authorList>
            <person name="Varghese N."/>
            <person name="Submissions S."/>
        </authorList>
    </citation>
    <scope>NUCLEOTIDE SEQUENCE [LARGE SCALE GENOMIC DNA]</scope>
    <source>
        <strain evidence="2">DSM 3384</strain>
    </source>
</reference>
<proteinExistence type="predicted"/>